<keyword evidence="4" id="KW-0997">Cell inner membrane</keyword>
<comment type="caution">
    <text evidence="10">The sequence shown here is derived from an EMBL/GenBank/DDBJ whole genome shotgun (WGS) entry which is preliminary data.</text>
</comment>
<reference evidence="11" key="2">
    <citation type="submission" date="2020-11" db="EMBL/GenBank/DDBJ databases">
        <authorList>
            <consortium name="NCBI Pathogen Detection Project"/>
        </authorList>
    </citation>
    <scope>NUCLEOTIDE SEQUENCE</scope>
    <source>
        <strain evidence="11">R404</strain>
    </source>
</reference>
<dbReference type="InterPro" id="IPR000515">
    <property type="entry name" value="MetI-like"/>
</dbReference>
<dbReference type="EMBL" id="ABNOCX020000006">
    <property type="protein sequence ID" value="EML7082848.1"/>
    <property type="molecule type" value="Genomic_DNA"/>
</dbReference>
<feature type="transmembrane region" description="Helical" evidence="8">
    <location>
        <begin position="163"/>
        <end position="183"/>
    </location>
</feature>
<keyword evidence="5 8" id="KW-0812">Transmembrane</keyword>
<dbReference type="EMBL" id="DACSEO010000023">
    <property type="protein sequence ID" value="HAT1681712.1"/>
    <property type="molecule type" value="Genomic_DNA"/>
</dbReference>
<dbReference type="Pfam" id="PF00528">
    <property type="entry name" value="BPD_transp_1"/>
    <property type="match status" value="1"/>
</dbReference>
<dbReference type="Gene3D" id="1.10.3720.10">
    <property type="entry name" value="MetI-like"/>
    <property type="match status" value="1"/>
</dbReference>
<keyword evidence="2 8" id="KW-0813">Transport</keyword>
<gene>
    <name evidence="11" type="ORF">I8Y21_002384</name>
    <name evidence="12" type="ORF">J7S78_05385</name>
    <name evidence="10" type="ORF">RYF40_003322</name>
</gene>
<feature type="transmembrane region" description="Helical" evidence="8">
    <location>
        <begin position="126"/>
        <end position="143"/>
    </location>
</feature>
<dbReference type="AlphaFoldDB" id="A0A168KYP7"/>
<dbReference type="GeneID" id="66562004"/>
<reference evidence="12 13" key="3">
    <citation type="submission" date="2021-03" db="EMBL/GenBank/DDBJ databases">
        <authorList>
            <person name="Stanton E."/>
        </authorList>
    </citation>
    <scope>NUCLEOTIDE SEQUENCE [LARGE SCALE GENOMIC DNA]</scope>
    <source>
        <strain evidence="12 13">2020EL-00037</strain>
    </source>
</reference>
<dbReference type="PANTHER" id="PTHR43744">
    <property type="entry name" value="ABC TRANSPORTER PERMEASE PROTEIN MG189-RELATED-RELATED"/>
    <property type="match status" value="1"/>
</dbReference>
<organism evidence="10">
    <name type="scientific">Klebsiella oxytoca</name>
    <dbReference type="NCBI Taxonomy" id="571"/>
    <lineage>
        <taxon>Bacteria</taxon>
        <taxon>Pseudomonadati</taxon>
        <taxon>Pseudomonadota</taxon>
        <taxon>Gammaproteobacteria</taxon>
        <taxon>Enterobacterales</taxon>
        <taxon>Enterobacteriaceae</taxon>
        <taxon>Klebsiella/Raoultella group</taxon>
        <taxon>Klebsiella</taxon>
    </lineage>
</organism>
<evidence type="ECO:0000256" key="1">
    <source>
        <dbReference type="ARBA" id="ARBA00004429"/>
    </source>
</evidence>
<evidence type="ECO:0000256" key="8">
    <source>
        <dbReference type="RuleBase" id="RU363032"/>
    </source>
</evidence>
<dbReference type="SUPFAM" id="SSF161098">
    <property type="entry name" value="MetI-like"/>
    <property type="match status" value="1"/>
</dbReference>
<feature type="transmembrane region" description="Helical" evidence="8">
    <location>
        <begin position="204"/>
        <end position="225"/>
    </location>
</feature>
<evidence type="ECO:0000256" key="2">
    <source>
        <dbReference type="ARBA" id="ARBA00022448"/>
    </source>
</evidence>
<feature type="transmembrane region" description="Helical" evidence="8">
    <location>
        <begin position="260"/>
        <end position="281"/>
    </location>
</feature>
<dbReference type="CDD" id="cd06261">
    <property type="entry name" value="TM_PBP2"/>
    <property type="match status" value="1"/>
</dbReference>
<keyword evidence="13" id="KW-1185">Reference proteome</keyword>
<dbReference type="OrthoDB" id="9815445at2"/>
<dbReference type="GO" id="GO:0055085">
    <property type="term" value="P:transmembrane transport"/>
    <property type="evidence" value="ECO:0007669"/>
    <property type="project" value="InterPro"/>
</dbReference>
<dbReference type="Proteomes" id="UP000856143">
    <property type="component" value="Unassembled WGS sequence"/>
</dbReference>
<feature type="transmembrane region" description="Helical" evidence="8">
    <location>
        <begin position="89"/>
        <end position="114"/>
    </location>
</feature>
<evidence type="ECO:0000256" key="6">
    <source>
        <dbReference type="ARBA" id="ARBA00022989"/>
    </source>
</evidence>
<keyword evidence="7 8" id="KW-0472">Membrane</keyword>
<keyword evidence="6 8" id="KW-1133">Transmembrane helix</keyword>
<dbReference type="PROSITE" id="PS50928">
    <property type="entry name" value="ABC_TM1"/>
    <property type="match status" value="1"/>
</dbReference>
<keyword evidence="3" id="KW-1003">Cell membrane</keyword>
<feature type="domain" description="ABC transmembrane type-1" evidence="9">
    <location>
        <begin position="90"/>
        <end position="281"/>
    </location>
</feature>
<evidence type="ECO:0000313" key="13">
    <source>
        <dbReference type="Proteomes" id="UP000673434"/>
    </source>
</evidence>
<dbReference type="Proteomes" id="UP000673434">
    <property type="component" value="Unassembled WGS sequence"/>
</dbReference>
<dbReference type="GO" id="GO:0005886">
    <property type="term" value="C:plasma membrane"/>
    <property type="evidence" value="ECO:0007669"/>
    <property type="project" value="UniProtKB-SubCell"/>
</dbReference>
<name>A0A168KYP7_KLEOX</name>
<evidence type="ECO:0000259" key="9">
    <source>
        <dbReference type="PROSITE" id="PS50928"/>
    </source>
</evidence>
<sequence>MSAEISPLALRSHSASRPLWLRLRRSQPFTLTVLMCCLALLWMSPFLWMLATSFSATTFGEDMASLLPRMPLTLDNFRDAWASADWLSLYANTLIFTFGTFFVQLLTITTAGYVFACHEFRGKKTLFLMFLVQLMIMPVVMMVPNMLTLKTFGLLNTLTGVMMPYFTSAFGVFLMRQAFLAIPKELEEAALMEGCRWWQVLFRVLLPMSWPSVLAFATVSITYHWNEYLWPLMMLNDPDKQVLTVGLVSFAMGAESGGQWGIIGAGTLMVCLPLMLAFILFQKQFLRSFGFSGIK</sequence>
<accession>A0A168KYP7</accession>
<dbReference type="InterPro" id="IPR035906">
    <property type="entry name" value="MetI-like_sf"/>
</dbReference>
<proteinExistence type="inferred from homology"/>
<evidence type="ECO:0000256" key="4">
    <source>
        <dbReference type="ARBA" id="ARBA00022519"/>
    </source>
</evidence>
<protein>
    <submittedName>
        <fullName evidence="10">Carbohydrate ABC transporter permease</fullName>
    </submittedName>
</protein>
<comment type="similarity">
    <text evidence="8">Belongs to the binding-protein-dependent transport system permease family.</text>
</comment>
<reference evidence="11" key="1">
    <citation type="journal article" date="2018" name="Genome Biol.">
        <title>SKESA: strategic k-mer extension for scrupulous assemblies.</title>
        <authorList>
            <person name="Souvorov A."/>
            <person name="Agarwala R."/>
            <person name="Lipman D.J."/>
        </authorList>
    </citation>
    <scope>NUCLEOTIDE SEQUENCE</scope>
    <source>
        <strain evidence="11">R404</strain>
    </source>
</reference>
<comment type="subcellular location">
    <subcellularLocation>
        <location evidence="1">Cell inner membrane</location>
        <topology evidence="1">Multi-pass membrane protein</topology>
    </subcellularLocation>
    <subcellularLocation>
        <location evidence="8">Cell membrane</location>
        <topology evidence="8">Multi-pass membrane protein</topology>
    </subcellularLocation>
</comment>
<dbReference type="PANTHER" id="PTHR43744:SF3">
    <property type="entry name" value="LACTOSE TRANSPORT SYSTEM PERMEASE PROTEIN LACG"/>
    <property type="match status" value="1"/>
</dbReference>
<evidence type="ECO:0000313" key="12">
    <source>
        <dbReference type="EMBL" id="MBQ0599230.1"/>
    </source>
</evidence>
<evidence type="ECO:0000256" key="7">
    <source>
        <dbReference type="ARBA" id="ARBA00023136"/>
    </source>
</evidence>
<dbReference type="EMBL" id="JAGKON010000004">
    <property type="protein sequence ID" value="MBQ0599230.1"/>
    <property type="molecule type" value="Genomic_DNA"/>
</dbReference>
<reference evidence="10" key="4">
    <citation type="submission" date="2024-02" db="EMBL/GenBank/DDBJ databases">
        <authorList>
            <consortium name="Clinical and Environmental Microbiology Branch: Whole genome sequencing antimicrobial resistance pathogens in the healthcare setting"/>
        </authorList>
    </citation>
    <scope>NUCLEOTIDE SEQUENCE</scope>
    <source>
        <strain evidence="10">2023BB-00086</strain>
    </source>
</reference>
<evidence type="ECO:0000313" key="10">
    <source>
        <dbReference type="EMBL" id="EML7082848.1"/>
    </source>
</evidence>
<dbReference type="RefSeq" id="WP_004108826.1">
    <property type="nucleotide sequence ID" value="NZ_ABFNOZ020000003.1"/>
</dbReference>
<evidence type="ECO:0000256" key="3">
    <source>
        <dbReference type="ARBA" id="ARBA00022475"/>
    </source>
</evidence>
<evidence type="ECO:0000313" key="11">
    <source>
        <dbReference type="EMBL" id="HAT1681712.1"/>
    </source>
</evidence>
<evidence type="ECO:0000256" key="5">
    <source>
        <dbReference type="ARBA" id="ARBA00022692"/>
    </source>
</evidence>